<dbReference type="InterPro" id="IPR052895">
    <property type="entry name" value="HetReg/Transcr_Mod"/>
</dbReference>
<reference evidence="2" key="1">
    <citation type="submission" date="2023-07" db="EMBL/GenBank/DDBJ databases">
        <title>Black Yeasts Isolated from many extreme environments.</title>
        <authorList>
            <person name="Coleine C."/>
            <person name="Stajich J.E."/>
            <person name="Selbmann L."/>
        </authorList>
    </citation>
    <scope>NUCLEOTIDE SEQUENCE</scope>
    <source>
        <strain evidence="2">CCFEE 5485</strain>
    </source>
</reference>
<evidence type="ECO:0000313" key="2">
    <source>
        <dbReference type="EMBL" id="KAK3672080.1"/>
    </source>
</evidence>
<comment type="caution">
    <text evidence="2">The sequence shown here is derived from an EMBL/GenBank/DDBJ whole genome shotgun (WGS) entry which is preliminary data.</text>
</comment>
<dbReference type="Proteomes" id="UP001274830">
    <property type="component" value="Unassembled WGS sequence"/>
</dbReference>
<dbReference type="PANTHER" id="PTHR24148:SF64">
    <property type="entry name" value="HETEROKARYON INCOMPATIBILITY DOMAIN-CONTAINING PROTEIN"/>
    <property type="match status" value="1"/>
</dbReference>
<dbReference type="EMBL" id="JAUTXT010000036">
    <property type="protein sequence ID" value="KAK3672080.1"/>
    <property type="molecule type" value="Genomic_DNA"/>
</dbReference>
<dbReference type="PANTHER" id="PTHR24148">
    <property type="entry name" value="ANKYRIN REPEAT DOMAIN-CONTAINING PROTEIN 39 HOMOLOG-RELATED"/>
    <property type="match status" value="1"/>
</dbReference>
<evidence type="ECO:0000259" key="1">
    <source>
        <dbReference type="Pfam" id="PF06985"/>
    </source>
</evidence>
<dbReference type="InterPro" id="IPR010730">
    <property type="entry name" value="HET"/>
</dbReference>
<accession>A0AAE0TQQ9</accession>
<feature type="domain" description="Heterokaryon incompatibility" evidence="1">
    <location>
        <begin position="46"/>
        <end position="155"/>
    </location>
</feature>
<evidence type="ECO:0000313" key="3">
    <source>
        <dbReference type="Proteomes" id="UP001274830"/>
    </source>
</evidence>
<dbReference type="Pfam" id="PF06985">
    <property type="entry name" value="HET"/>
    <property type="match status" value="1"/>
</dbReference>
<dbReference type="AlphaFoldDB" id="A0AAE0TQQ9"/>
<protein>
    <recommendedName>
        <fullName evidence="1">Heterokaryon incompatibility domain-containing protein</fullName>
    </recommendedName>
</protein>
<name>A0AAE0TQQ9_9PEZI</name>
<proteinExistence type="predicted"/>
<keyword evidence="3" id="KW-1185">Reference proteome</keyword>
<organism evidence="2 3">
    <name type="scientific">Recurvomyces mirabilis</name>
    <dbReference type="NCBI Taxonomy" id="574656"/>
    <lineage>
        <taxon>Eukaryota</taxon>
        <taxon>Fungi</taxon>
        <taxon>Dikarya</taxon>
        <taxon>Ascomycota</taxon>
        <taxon>Pezizomycotina</taxon>
        <taxon>Dothideomycetes</taxon>
        <taxon>Dothideomycetidae</taxon>
        <taxon>Mycosphaerellales</taxon>
        <taxon>Teratosphaeriaceae</taxon>
        <taxon>Recurvomyces</taxon>
    </lineage>
</organism>
<gene>
    <name evidence="2" type="ORF">LTR78_008050</name>
</gene>
<sequence length="185" mass="20618">MTDLYSNLSLGPAGLTTRILCISPGSLEDPIRCRLVVKQVMGVSSFEALSYTWSEDDQPSIRDRVITVNRSPCYVTSNLEAALRRLRQPKARRRIWVDAICINQADMDERSSQVMQMGQIYRNADRVIIWLGEGDRSTDLAMSSTTMAANLDSRCLVSSAQSARCIANVMAAERPETAFTMDSMI</sequence>